<dbReference type="InterPro" id="IPR036812">
    <property type="entry name" value="NAD(P)_OxRdtase_dom_sf"/>
</dbReference>
<reference evidence="3" key="1">
    <citation type="submission" date="2021-11" db="EMBL/GenBank/DDBJ databases">
        <authorList>
            <person name="Herlambang A."/>
            <person name="Guo Y."/>
            <person name="Takashima Y."/>
            <person name="Nishizawa T."/>
        </authorList>
    </citation>
    <scope>NUCLEOTIDE SEQUENCE</scope>
    <source>
        <strain evidence="3">E1425</strain>
    </source>
</reference>
<dbReference type="InterPro" id="IPR050523">
    <property type="entry name" value="AKR_Detox_Biosynth"/>
</dbReference>
<reference evidence="3" key="2">
    <citation type="journal article" date="2022" name="Microbiol. Resour. Announc.">
        <title>Whole-Genome Sequence of Entomortierella parvispora E1425, a Mucoromycotan Fungus Associated with Burkholderiaceae-Related Endosymbiotic Bacteria.</title>
        <authorList>
            <person name="Herlambang A."/>
            <person name="Guo Y."/>
            <person name="Takashima Y."/>
            <person name="Narisawa K."/>
            <person name="Ohta H."/>
            <person name="Nishizawa T."/>
        </authorList>
    </citation>
    <scope>NUCLEOTIDE SEQUENCE</scope>
    <source>
        <strain evidence="3">E1425</strain>
    </source>
</reference>
<dbReference type="PANTHER" id="PTHR43364">
    <property type="entry name" value="NADH-SPECIFIC METHYLGLYOXAL REDUCTASE-RELATED"/>
    <property type="match status" value="1"/>
</dbReference>
<dbReference type="PANTHER" id="PTHR43364:SF4">
    <property type="entry name" value="NAD(P)-LINKED OXIDOREDUCTASE SUPERFAMILY PROTEIN"/>
    <property type="match status" value="1"/>
</dbReference>
<comment type="caution">
    <text evidence="3">The sequence shown here is derived from an EMBL/GenBank/DDBJ whole genome shotgun (WGS) entry which is preliminary data.</text>
</comment>
<sequence length="336" mass="37704">MTANTPRVILGTMTFGLENTTGEMTVIRVRGAENVKPFLDTFAAYGHVEIDTARIYGRGDTEVLLSQLPNAHFKIATKAYPFENGSFNSVNLQKQFRESLAALKLPKVDLFYLHAPEYETPLEVTLKAVNDLYKEGLFERFGLSNYPSWQVSLIHGICKQNNYVLPTVYQGIYNPITRAVVPELLQCLKYLNIGFYAYNPVAGGLLSGKYKFDQEVAAGSRYDPKTGFGSAFRSQYWNTLTFDSVQILVKAAEANNIPLLQATLRWMKHHSGLEAKDGIILGVSQLQHLKENLEDLANGGPLPQSMLDAFDEAWEKIKPTSQAYFRTAATRFQIKK</sequence>
<dbReference type="OrthoDB" id="2310150at2759"/>
<dbReference type="AlphaFoldDB" id="A0A9P3H7F1"/>
<keyword evidence="1" id="KW-0560">Oxidoreductase</keyword>
<evidence type="ECO:0000259" key="2">
    <source>
        <dbReference type="Pfam" id="PF00248"/>
    </source>
</evidence>
<proteinExistence type="predicted"/>
<organism evidence="3 4">
    <name type="scientific">Entomortierella parvispora</name>
    <dbReference type="NCBI Taxonomy" id="205924"/>
    <lineage>
        <taxon>Eukaryota</taxon>
        <taxon>Fungi</taxon>
        <taxon>Fungi incertae sedis</taxon>
        <taxon>Mucoromycota</taxon>
        <taxon>Mortierellomycotina</taxon>
        <taxon>Mortierellomycetes</taxon>
        <taxon>Mortierellales</taxon>
        <taxon>Mortierellaceae</taxon>
        <taxon>Entomortierella</taxon>
    </lineage>
</organism>
<dbReference type="Gene3D" id="3.20.20.100">
    <property type="entry name" value="NADP-dependent oxidoreductase domain"/>
    <property type="match status" value="1"/>
</dbReference>
<dbReference type="Pfam" id="PF00248">
    <property type="entry name" value="Aldo_ket_red"/>
    <property type="match status" value="1"/>
</dbReference>
<dbReference type="InterPro" id="IPR023210">
    <property type="entry name" value="NADP_OxRdtase_dom"/>
</dbReference>
<accession>A0A9P3H7F1</accession>
<dbReference type="Proteomes" id="UP000827284">
    <property type="component" value="Unassembled WGS sequence"/>
</dbReference>
<name>A0A9P3H7F1_9FUNG</name>
<dbReference type="GO" id="GO:0016491">
    <property type="term" value="F:oxidoreductase activity"/>
    <property type="evidence" value="ECO:0007669"/>
    <property type="project" value="UniProtKB-KW"/>
</dbReference>
<evidence type="ECO:0000256" key="1">
    <source>
        <dbReference type="ARBA" id="ARBA00023002"/>
    </source>
</evidence>
<feature type="domain" description="NADP-dependent oxidoreductase" evidence="2">
    <location>
        <begin position="8"/>
        <end position="315"/>
    </location>
</feature>
<keyword evidence="4" id="KW-1185">Reference proteome</keyword>
<evidence type="ECO:0000313" key="3">
    <source>
        <dbReference type="EMBL" id="GJJ71405.1"/>
    </source>
</evidence>
<dbReference type="SUPFAM" id="SSF51430">
    <property type="entry name" value="NAD(P)-linked oxidoreductase"/>
    <property type="match status" value="1"/>
</dbReference>
<dbReference type="EMBL" id="BQFW01000005">
    <property type="protein sequence ID" value="GJJ71405.1"/>
    <property type="molecule type" value="Genomic_DNA"/>
</dbReference>
<evidence type="ECO:0000313" key="4">
    <source>
        <dbReference type="Proteomes" id="UP000827284"/>
    </source>
</evidence>
<protein>
    <submittedName>
        <fullName evidence="3">Aflatoxin B1 aldehyde reductase</fullName>
    </submittedName>
</protein>
<dbReference type="CDD" id="cd19075">
    <property type="entry name" value="AKR_AKR7A1-5"/>
    <property type="match status" value="1"/>
</dbReference>
<gene>
    <name evidence="3" type="ORF">EMPS_03755</name>
</gene>